<accession>A0A432MLU8</accession>
<dbReference type="InterPro" id="IPR001917">
    <property type="entry name" value="Aminotrans_II_pyridoxalP_BS"/>
</dbReference>
<comment type="subunit">
    <text evidence="4 11">Homodimer.</text>
</comment>
<keyword evidence="14" id="KW-1185">Reference proteome</keyword>
<dbReference type="SUPFAM" id="SSF53383">
    <property type="entry name" value="PLP-dependent transferases"/>
    <property type="match status" value="1"/>
</dbReference>
<protein>
    <recommendedName>
        <fullName evidence="11">Histidinol-phosphate aminotransferase</fullName>
        <ecNumber evidence="11">2.6.1.9</ecNumber>
    </recommendedName>
    <alternativeName>
        <fullName evidence="11">Imidazole acetol-phosphate transaminase</fullName>
    </alternativeName>
</protein>
<dbReference type="AlphaFoldDB" id="A0A432MLU8"/>
<keyword evidence="5 11" id="KW-0032">Aminotransferase</keyword>
<evidence type="ECO:0000256" key="11">
    <source>
        <dbReference type="HAMAP-Rule" id="MF_01023"/>
    </source>
</evidence>
<evidence type="ECO:0000256" key="4">
    <source>
        <dbReference type="ARBA" id="ARBA00011738"/>
    </source>
</evidence>
<sequence length="355" mass="38088">MSTPAFLPHVERMAGYVPGEQPKDAGTIIKLNTNENPYPPSPSVGKAIAQALGDGRLRLYPDPAATNVREAVARRHGQGVTPEMVLVGNGSDDCLTIVTRAFVGPGDVLSYPTPSYILYRTLAEIQGARAVEVPFRADWTIDPAAFAADRPRLALLANPNSPSGTMLPPSAVGEIARRLDCPLVVDEAYADFAGEDCIGLVSELPNVIVTRTLSKGLSLAGLRVGYLIARPEVIAGLNKVKDSYNCDTLSLLGAEAALDDEAYTRSIRDRVIATRSRMIAAVRALGYEVPESRGNFIWCAGGPPAESVYEALKERRILVRLMRYPGRPPGLRITVGTDEQADRLLSALGEIVAGR</sequence>
<reference evidence="13 14" key="1">
    <citation type="submission" date="2018-12" db="EMBL/GenBank/DDBJ databases">
        <authorList>
            <person name="Toschakov S.V."/>
        </authorList>
    </citation>
    <scope>NUCLEOTIDE SEQUENCE [LARGE SCALE GENOMIC DNA]</scope>
    <source>
        <strain evidence="13 14">GM2012</strain>
    </source>
</reference>
<comment type="similarity">
    <text evidence="3 11">Belongs to the class-II pyridoxal-phosphate-dependent aminotransferase family. Histidinol-phosphate aminotransferase subfamily.</text>
</comment>
<reference evidence="13 14" key="2">
    <citation type="submission" date="2019-01" db="EMBL/GenBank/DDBJ databases">
        <title>Tautonia sociabilis, a novel thermotolerant planctomycete of Isosphaeraceae family, isolated from a 4000 m deep subterranean habitat.</title>
        <authorList>
            <person name="Kovaleva O.L."/>
            <person name="Elcheninov A.G."/>
            <person name="Van Heerden E."/>
            <person name="Toshchakov S.V."/>
            <person name="Novikov A."/>
            <person name="Bonch-Osmolovskaya E.A."/>
            <person name="Kublanov I.V."/>
        </authorList>
    </citation>
    <scope>NUCLEOTIDE SEQUENCE [LARGE SCALE GENOMIC DNA]</scope>
    <source>
        <strain evidence="13 14">GM2012</strain>
    </source>
</reference>
<dbReference type="UniPathway" id="UPA00031">
    <property type="reaction ID" value="UER00012"/>
</dbReference>
<comment type="caution">
    <text evidence="13">The sequence shown here is derived from an EMBL/GenBank/DDBJ whole genome shotgun (WGS) entry which is preliminary data.</text>
</comment>
<dbReference type="InterPro" id="IPR015422">
    <property type="entry name" value="PyrdxlP-dep_Trfase_small"/>
</dbReference>
<dbReference type="GO" id="GO:0000105">
    <property type="term" value="P:L-histidine biosynthetic process"/>
    <property type="evidence" value="ECO:0007669"/>
    <property type="project" value="UniProtKB-UniRule"/>
</dbReference>
<evidence type="ECO:0000256" key="1">
    <source>
        <dbReference type="ARBA" id="ARBA00001933"/>
    </source>
</evidence>
<dbReference type="InterPro" id="IPR015421">
    <property type="entry name" value="PyrdxlP-dep_Trfase_major"/>
</dbReference>
<dbReference type="InterPro" id="IPR015424">
    <property type="entry name" value="PyrdxlP-dep_Trfase"/>
</dbReference>
<evidence type="ECO:0000313" key="14">
    <source>
        <dbReference type="Proteomes" id="UP000280296"/>
    </source>
</evidence>
<feature type="modified residue" description="N6-(pyridoxal phosphate)lysine" evidence="11">
    <location>
        <position position="215"/>
    </location>
</feature>
<dbReference type="Gene3D" id="3.40.640.10">
    <property type="entry name" value="Type I PLP-dependent aspartate aminotransferase-like (Major domain)"/>
    <property type="match status" value="1"/>
</dbReference>
<dbReference type="PROSITE" id="PS00599">
    <property type="entry name" value="AA_TRANSFER_CLASS_2"/>
    <property type="match status" value="1"/>
</dbReference>
<organism evidence="13 14">
    <name type="scientific">Tautonia sociabilis</name>
    <dbReference type="NCBI Taxonomy" id="2080755"/>
    <lineage>
        <taxon>Bacteria</taxon>
        <taxon>Pseudomonadati</taxon>
        <taxon>Planctomycetota</taxon>
        <taxon>Planctomycetia</taxon>
        <taxon>Isosphaerales</taxon>
        <taxon>Isosphaeraceae</taxon>
        <taxon>Tautonia</taxon>
    </lineage>
</organism>
<evidence type="ECO:0000256" key="5">
    <source>
        <dbReference type="ARBA" id="ARBA00022576"/>
    </source>
</evidence>
<proteinExistence type="inferred from homology"/>
<name>A0A432MLU8_9BACT</name>
<evidence type="ECO:0000256" key="10">
    <source>
        <dbReference type="ARBA" id="ARBA00047481"/>
    </source>
</evidence>
<dbReference type="Pfam" id="PF00155">
    <property type="entry name" value="Aminotran_1_2"/>
    <property type="match status" value="1"/>
</dbReference>
<evidence type="ECO:0000256" key="7">
    <source>
        <dbReference type="ARBA" id="ARBA00022679"/>
    </source>
</evidence>
<comment type="catalytic activity">
    <reaction evidence="10 11">
        <text>L-histidinol phosphate + 2-oxoglutarate = 3-(imidazol-4-yl)-2-oxopropyl phosphate + L-glutamate</text>
        <dbReference type="Rhea" id="RHEA:23744"/>
        <dbReference type="ChEBI" id="CHEBI:16810"/>
        <dbReference type="ChEBI" id="CHEBI:29985"/>
        <dbReference type="ChEBI" id="CHEBI:57766"/>
        <dbReference type="ChEBI" id="CHEBI:57980"/>
        <dbReference type="EC" id="2.6.1.9"/>
    </reaction>
</comment>
<evidence type="ECO:0000256" key="9">
    <source>
        <dbReference type="ARBA" id="ARBA00023102"/>
    </source>
</evidence>
<keyword evidence="7 11" id="KW-0808">Transferase</keyword>
<evidence type="ECO:0000259" key="12">
    <source>
        <dbReference type="Pfam" id="PF00155"/>
    </source>
</evidence>
<evidence type="ECO:0000256" key="8">
    <source>
        <dbReference type="ARBA" id="ARBA00022898"/>
    </source>
</evidence>
<dbReference type="HAMAP" id="MF_01023">
    <property type="entry name" value="HisC_aminotrans_2"/>
    <property type="match status" value="1"/>
</dbReference>
<dbReference type="EC" id="2.6.1.9" evidence="11"/>
<dbReference type="InterPro" id="IPR005861">
    <property type="entry name" value="HisP_aminotrans"/>
</dbReference>
<evidence type="ECO:0000256" key="6">
    <source>
        <dbReference type="ARBA" id="ARBA00022605"/>
    </source>
</evidence>
<comment type="pathway">
    <text evidence="2 11">Amino-acid biosynthesis; L-histidine biosynthesis; L-histidine from 5-phospho-alpha-D-ribose 1-diphosphate: step 7/9.</text>
</comment>
<keyword evidence="9 11" id="KW-0368">Histidine biosynthesis</keyword>
<keyword evidence="6 11" id="KW-0028">Amino-acid biosynthesis</keyword>
<gene>
    <name evidence="11 13" type="primary">hisC</name>
    <name evidence="13" type="ORF">TsocGM_08990</name>
</gene>
<evidence type="ECO:0000256" key="3">
    <source>
        <dbReference type="ARBA" id="ARBA00007970"/>
    </source>
</evidence>
<feature type="domain" description="Aminotransferase class I/classII large" evidence="12">
    <location>
        <begin position="28"/>
        <end position="348"/>
    </location>
</feature>
<dbReference type="PANTHER" id="PTHR43643">
    <property type="entry name" value="HISTIDINOL-PHOSPHATE AMINOTRANSFERASE 2"/>
    <property type="match status" value="1"/>
</dbReference>
<evidence type="ECO:0000256" key="2">
    <source>
        <dbReference type="ARBA" id="ARBA00005011"/>
    </source>
</evidence>
<dbReference type="PANTHER" id="PTHR43643:SF6">
    <property type="entry name" value="HISTIDINOL-PHOSPHATE AMINOTRANSFERASE"/>
    <property type="match status" value="1"/>
</dbReference>
<dbReference type="Proteomes" id="UP000280296">
    <property type="component" value="Unassembled WGS sequence"/>
</dbReference>
<evidence type="ECO:0000313" key="13">
    <source>
        <dbReference type="EMBL" id="RUL88068.1"/>
    </source>
</evidence>
<dbReference type="InterPro" id="IPR004839">
    <property type="entry name" value="Aminotransferase_I/II_large"/>
</dbReference>
<dbReference type="CDD" id="cd00609">
    <property type="entry name" value="AAT_like"/>
    <property type="match status" value="1"/>
</dbReference>
<dbReference type="GO" id="GO:0030170">
    <property type="term" value="F:pyridoxal phosphate binding"/>
    <property type="evidence" value="ECO:0007669"/>
    <property type="project" value="InterPro"/>
</dbReference>
<dbReference type="RefSeq" id="WP_126724977.1">
    <property type="nucleotide sequence ID" value="NZ_RYZH01000014.1"/>
</dbReference>
<dbReference type="Gene3D" id="3.90.1150.10">
    <property type="entry name" value="Aspartate Aminotransferase, domain 1"/>
    <property type="match status" value="1"/>
</dbReference>
<dbReference type="NCBIfam" id="TIGR01141">
    <property type="entry name" value="hisC"/>
    <property type="match status" value="1"/>
</dbReference>
<dbReference type="OrthoDB" id="9813612at2"/>
<dbReference type="GO" id="GO:0004400">
    <property type="term" value="F:histidinol-phosphate transaminase activity"/>
    <property type="evidence" value="ECO:0007669"/>
    <property type="project" value="UniProtKB-UniRule"/>
</dbReference>
<dbReference type="EMBL" id="RYZH01000014">
    <property type="protein sequence ID" value="RUL88068.1"/>
    <property type="molecule type" value="Genomic_DNA"/>
</dbReference>
<dbReference type="InterPro" id="IPR050106">
    <property type="entry name" value="HistidinolP_aminotransfase"/>
</dbReference>
<comment type="cofactor">
    <cofactor evidence="1 11">
        <name>pyridoxal 5'-phosphate</name>
        <dbReference type="ChEBI" id="CHEBI:597326"/>
    </cofactor>
</comment>
<keyword evidence="8 11" id="KW-0663">Pyridoxal phosphate</keyword>